<evidence type="ECO:0000313" key="3">
    <source>
        <dbReference type="EMBL" id="HGW93293.1"/>
    </source>
</evidence>
<feature type="domain" description="AB hydrolase-1" evidence="2">
    <location>
        <begin position="24"/>
        <end position="270"/>
    </location>
</feature>
<gene>
    <name evidence="3" type="ORF">ENR47_03255</name>
</gene>
<dbReference type="AlphaFoldDB" id="A0A832H1X6"/>
<organism evidence="3">
    <name type="scientific">Oscillatoriales cyanobacterium SpSt-402</name>
    <dbReference type="NCBI Taxonomy" id="2282168"/>
    <lineage>
        <taxon>Bacteria</taxon>
        <taxon>Bacillati</taxon>
        <taxon>Cyanobacteriota</taxon>
        <taxon>Cyanophyceae</taxon>
        <taxon>Oscillatoriophycideae</taxon>
        <taxon>Oscillatoriales</taxon>
    </lineage>
</organism>
<keyword evidence="1 3" id="KW-0378">Hydrolase</keyword>
<dbReference type="PRINTS" id="PR00111">
    <property type="entry name" value="ABHYDROLASE"/>
</dbReference>
<evidence type="ECO:0000259" key="2">
    <source>
        <dbReference type="Pfam" id="PF00561"/>
    </source>
</evidence>
<dbReference type="PRINTS" id="PR00412">
    <property type="entry name" value="EPOXHYDRLASE"/>
</dbReference>
<name>A0A832H1X6_9CYAN</name>
<protein>
    <submittedName>
        <fullName evidence="3">Alpha/beta hydrolase</fullName>
    </submittedName>
</protein>
<dbReference type="InterPro" id="IPR029058">
    <property type="entry name" value="AB_hydrolase_fold"/>
</dbReference>
<sequence>MQTIELGGVPHAYELTPPTPSQQTLIFIHGWLLSRHYWSLLIEQLSADYQCLCYDLRGFGSSQLPPVIDEVVPLSSYSLASYAKDLVQLIEQLRLTNVWLVGHSLGGSIAIWGANQLPEQIEGVICINAGGGIYLKEEFERFRAAGRQIVKLRPKWLSQVPFLELAFARSGTARSLSRQWARQRLVDFVTAHPDAALGALLESTTEVEVHRLPQLVSKLEQPVYFITGTQDAIMEPQYVRHLASFHHLFGDCGENVYEIPNCGHLAMVEQPEAVACIIHKILET</sequence>
<dbReference type="InterPro" id="IPR000073">
    <property type="entry name" value="AB_hydrolase_1"/>
</dbReference>
<dbReference type="GO" id="GO:0016020">
    <property type="term" value="C:membrane"/>
    <property type="evidence" value="ECO:0007669"/>
    <property type="project" value="TreeGrafter"/>
</dbReference>
<reference evidence="3" key="1">
    <citation type="journal article" date="2020" name="mSystems">
        <title>Genome- and Community-Level Interaction Insights into Carbon Utilization and Element Cycling Functions of Hydrothermarchaeota in Hydrothermal Sediment.</title>
        <authorList>
            <person name="Zhou Z."/>
            <person name="Liu Y."/>
            <person name="Xu W."/>
            <person name="Pan J."/>
            <person name="Luo Z.H."/>
            <person name="Li M."/>
        </authorList>
    </citation>
    <scope>NUCLEOTIDE SEQUENCE [LARGE SCALE GENOMIC DNA]</scope>
    <source>
        <strain evidence="3">SpSt-402</strain>
    </source>
</reference>
<dbReference type="InterPro" id="IPR050266">
    <property type="entry name" value="AB_hydrolase_sf"/>
</dbReference>
<dbReference type="EMBL" id="DSRD01000213">
    <property type="protein sequence ID" value="HGW93293.1"/>
    <property type="molecule type" value="Genomic_DNA"/>
</dbReference>
<evidence type="ECO:0000256" key="1">
    <source>
        <dbReference type="ARBA" id="ARBA00022801"/>
    </source>
</evidence>
<proteinExistence type="predicted"/>
<dbReference type="PANTHER" id="PTHR43798:SF31">
    <property type="entry name" value="AB HYDROLASE SUPERFAMILY PROTEIN YCLE"/>
    <property type="match status" value="1"/>
</dbReference>
<dbReference type="Gene3D" id="3.40.50.1820">
    <property type="entry name" value="alpha/beta hydrolase"/>
    <property type="match status" value="1"/>
</dbReference>
<dbReference type="GO" id="GO:0016787">
    <property type="term" value="F:hydrolase activity"/>
    <property type="evidence" value="ECO:0007669"/>
    <property type="project" value="UniProtKB-KW"/>
</dbReference>
<accession>A0A832H1X6</accession>
<dbReference type="PANTHER" id="PTHR43798">
    <property type="entry name" value="MONOACYLGLYCEROL LIPASE"/>
    <property type="match status" value="1"/>
</dbReference>
<dbReference type="Pfam" id="PF00561">
    <property type="entry name" value="Abhydrolase_1"/>
    <property type="match status" value="1"/>
</dbReference>
<dbReference type="SUPFAM" id="SSF53474">
    <property type="entry name" value="alpha/beta-Hydrolases"/>
    <property type="match status" value="1"/>
</dbReference>
<dbReference type="InterPro" id="IPR000639">
    <property type="entry name" value="Epox_hydrolase-like"/>
</dbReference>
<comment type="caution">
    <text evidence="3">The sequence shown here is derived from an EMBL/GenBank/DDBJ whole genome shotgun (WGS) entry which is preliminary data.</text>
</comment>